<organism evidence="2 3">
    <name type="scientific">Kitasatospora kazusensis</name>
    <dbReference type="NCBI Taxonomy" id="407974"/>
    <lineage>
        <taxon>Bacteria</taxon>
        <taxon>Bacillati</taxon>
        <taxon>Actinomycetota</taxon>
        <taxon>Actinomycetes</taxon>
        <taxon>Kitasatosporales</taxon>
        <taxon>Streptomycetaceae</taxon>
        <taxon>Kitasatospora</taxon>
    </lineage>
</organism>
<dbReference type="Gene3D" id="3.40.50.1820">
    <property type="entry name" value="alpha/beta hydrolase"/>
    <property type="match status" value="1"/>
</dbReference>
<feature type="domain" description="AB hydrolase-1" evidence="1">
    <location>
        <begin position="55"/>
        <end position="160"/>
    </location>
</feature>
<dbReference type="InterPro" id="IPR000073">
    <property type="entry name" value="AB_hydrolase_1"/>
</dbReference>
<gene>
    <name evidence="2" type="ORF">GCM10009760_03120</name>
</gene>
<name>A0ABN2YPJ9_9ACTN</name>
<dbReference type="EMBL" id="BAAANT010000001">
    <property type="protein sequence ID" value="GAA2130513.1"/>
    <property type="molecule type" value="Genomic_DNA"/>
</dbReference>
<proteinExistence type="predicted"/>
<dbReference type="PANTHER" id="PTHR37946">
    <property type="entry name" value="SLL1969 PROTEIN"/>
    <property type="match status" value="1"/>
</dbReference>
<dbReference type="RefSeq" id="WP_344459834.1">
    <property type="nucleotide sequence ID" value="NZ_BAAANT010000001.1"/>
</dbReference>
<accession>A0ABN2YPJ9</accession>
<dbReference type="SUPFAM" id="SSF53474">
    <property type="entry name" value="alpha/beta-Hydrolases"/>
    <property type="match status" value="1"/>
</dbReference>
<dbReference type="PANTHER" id="PTHR37946:SF1">
    <property type="entry name" value="SLL1969 PROTEIN"/>
    <property type="match status" value="1"/>
</dbReference>
<dbReference type="Proteomes" id="UP001422759">
    <property type="component" value="Unassembled WGS sequence"/>
</dbReference>
<evidence type="ECO:0000259" key="1">
    <source>
        <dbReference type="Pfam" id="PF00561"/>
    </source>
</evidence>
<dbReference type="Pfam" id="PF00561">
    <property type="entry name" value="Abhydrolase_1"/>
    <property type="match status" value="1"/>
</dbReference>
<dbReference type="InterPro" id="IPR029058">
    <property type="entry name" value="AB_hydrolase_fold"/>
</dbReference>
<evidence type="ECO:0000313" key="3">
    <source>
        <dbReference type="Proteomes" id="UP001422759"/>
    </source>
</evidence>
<sequence length="260" mass="28285">MTIPFQRTSDAVRGAGAEAAALAHHLIRYPTGIPPERHRRPCPPYPVEAPAHPGPVLLLHGLIDNRAVFTPLRRELHRHGWTHLHALNHSPLTADVRAAAVLLGRHVERARRAHSDGPVALVGHSLGGLIARYYVQRLGGDRLVDLVVTLATPHLGTTAALLPNPFPVTRQLRPGSDLLAELRLPAPHCRTRFTAIRGELDELVLPGRHAWLHHPDLTAENLLVPGAGHIGLPVHPHALEAVRRALEARELPGSLICRAG</sequence>
<reference evidence="2 3" key="1">
    <citation type="journal article" date="2019" name="Int. J. Syst. Evol. Microbiol.">
        <title>The Global Catalogue of Microorganisms (GCM) 10K type strain sequencing project: providing services to taxonomists for standard genome sequencing and annotation.</title>
        <authorList>
            <consortium name="The Broad Institute Genomics Platform"/>
            <consortium name="The Broad Institute Genome Sequencing Center for Infectious Disease"/>
            <person name="Wu L."/>
            <person name="Ma J."/>
        </authorList>
    </citation>
    <scope>NUCLEOTIDE SEQUENCE [LARGE SCALE GENOMIC DNA]</scope>
    <source>
        <strain evidence="2 3">JCM 14560</strain>
    </source>
</reference>
<comment type="caution">
    <text evidence="2">The sequence shown here is derived from an EMBL/GenBank/DDBJ whole genome shotgun (WGS) entry which is preliminary data.</text>
</comment>
<evidence type="ECO:0000313" key="2">
    <source>
        <dbReference type="EMBL" id="GAA2130513.1"/>
    </source>
</evidence>
<keyword evidence="3" id="KW-1185">Reference proteome</keyword>
<protein>
    <recommendedName>
        <fullName evidence="1">AB hydrolase-1 domain-containing protein</fullName>
    </recommendedName>
</protein>